<dbReference type="PANTHER" id="PTHR12544:SF48">
    <property type="entry name" value="GLUTAMINASE 1"/>
    <property type="match status" value="1"/>
</dbReference>
<feature type="binding site" evidence="5">
    <location>
        <position position="183"/>
    </location>
    <ligand>
        <name>substrate</name>
    </ligand>
</feature>
<keyword evidence="8" id="KW-1185">Reference proteome</keyword>
<feature type="binding site" evidence="5">
    <location>
        <position position="284"/>
    </location>
    <ligand>
        <name>substrate</name>
    </ligand>
</feature>
<keyword evidence="3 5" id="KW-0378">Hydrolase</keyword>
<feature type="binding site" evidence="5">
    <location>
        <position position="88"/>
    </location>
    <ligand>
        <name>substrate</name>
    </ligand>
</feature>
<dbReference type="SUPFAM" id="SSF56601">
    <property type="entry name" value="beta-lactamase/transpeptidase-like"/>
    <property type="match status" value="1"/>
</dbReference>
<dbReference type="EC" id="3.5.1.2" evidence="2 5"/>
<dbReference type="EMBL" id="JBHUJB010000021">
    <property type="protein sequence ID" value="MFD2158230.1"/>
    <property type="molecule type" value="Genomic_DNA"/>
</dbReference>
<dbReference type="Gene3D" id="3.40.710.10">
    <property type="entry name" value="DD-peptidase/beta-lactamase superfamily"/>
    <property type="match status" value="1"/>
</dbReference>
<dbReference type="InterPro" id="IPR012338">
    <property type="entry name" value="Beta-lactam/transpept-like"/>
</dbReference>
<feature type="binding site" evidence="5">
    <location>
        <position position="214"/>
    </location>
    <ligand>
        <name>substrate</name>
    </ligand>
</feature>
<accession>A0ABW4Z912</accession>
<name>A0ABW4Z912_9BACT</name>
<comment type="caution">
    <text evidence="7">The sequence shown here is derived from an EMBL/GenBank/DDBJ whole genome shotgun (WGS) entry which is preliminary data.</text>
</comment>
<evidence type="ECO:0000313" key="7">
    <source>
        <dbReference type="EMBL" id="MFD2158230.1"/>
    </source>
</evidence>
<keyword evidence="5" id="KW-0007">Acetylation</keyword>
<evidence type="ECO:0000256" key="1">
    <source>
        <dbReference type="ARBA" id="ARBA00011076"/>
    </source>
</evidence>
<sequence>MKLHSLTAQCCAALAASAVALAAPSKDQLQKVAEQAHAKFKDDKSGKNADYIPALAKVPSELFGIVIITKDGDVIKVGDVDTPFSIQSCSKVFTMCLVMQESGDKIVYDKVNVEPTGEAFNSITAIEEGDGRADNPFVNAGAIATVSLIKAKSPEERWDKIHKTYEKFAGSKLIVMPDIFKSEADTNFRNRGIAHVLFNSGNLFCDPLEATEVYTKQCSVGVTAEQLAVMGSTLANGGVNPITKEKCIDKKYVPKVLATMTMNGFYDGSGQWAWNAGLPAKTGVGGGIVAVVPGELTIVGFAPPLDTYGNSVRAQKAIEFIASELDLNIFGSTK</sequence>
<comment type="catalytic activity">
    <reaction evidence="4 5">
        <text>L-glutamine + H2O = L-glutamate + NH4(+)</text>
        <dbReference type="Rhea" id="RHEA:15889"/>
        <dbReference type="ChEBI" id="CHEBI:15377"/>
        <dbReference type="ChEBI" id="CHEBI:28938"/>
        <dbReference type="ChEBI" id="CHEBI:29985"/>
        <dbReference type="ChEBI" id="CHEBI:58359"/>
        <dbReference type="EC" id="3.5.1.2"/>
    </reaction>
</comment>
<feature type="signal peptide" evidence="6">
    <location>
        <begin position="1"/>
        <end position="22"/>
    </location>
</feature>
<gene>
    <name evidence="5 7" type="primary">glsA</name>
    <name evidence="7" type="ORF">ACFSW8_04910</name>
</gene>
<feature type="binding site" evidence="5">
    <location>
        <position position="139"/>
    </location>
    <ligand>
        <name>substrate</name>
    </ligand>
</feature>
<dbReference type="Proteomes" id="UP001597389">
    <property type="component" value="Unassembled WGS sequence"/>
</dbReference>
<evidence type="ECO:0000256" key="2">
    <source>
        <dbReference type="ARBA" id="ARBA00012918"/>
    </source>
</evidence>
<protein>
    <recommendedName>
        <fullName evidence="2 5">Glutaminase</fullName>
        <ecNumber evidence="2 5">3.5.1.2</ecNumber>
    </recommendedName>
</protein>
<dbReference type="Pfam" id="PF04960">
    <property type="entry name" value="Glutaminase"/>
    <property type="match status" value="1"/>
</dbReference>
<evidence type="ECO:0000256" key="4">
    <source>
        <dbReference type="ARBA" id="ARBA00049534"/>
    </source>
</evidence>
<dbReference type="NCBIfam" id="NF009020">
    <property type="entry name" value="PRK12356.1"/>
    <property type="match status" value="1"/>
</dbReference>
<proteinExistence type="inferred from homology"/>
<dbReference type="InterPro" id="IPR015868">
    <property type="entry name" value="Glutaminase"/>
</dbReference>
<dbReference type="NCBIfam" id="TIGR03814">
    <property type="entry name" value="Gln_ase"/>
    <property type="match status" value="1"/>
</dbReference>
<feature type="binding site" evidence="5">
    <location>
        <position position="266"/>
    </location>
    <ligand>
        <name>substrate</name>
    </ligand>
</feature>
<evidence type="ECO:0000256" key="3">
    <source>
        <dbReference type="ARBA" id="ARBA00022801"/>
    </source>
</evidence>
<evidence type="ECO:0000256" key="6">
    <source>
        <dbReference type="SAM" id="SignalP"/>
    </source>
</evidence>
<dbReference type="PANTHER" id="PTHR12544">
    <property type="entry name" value="GLUTAMINASE"/>
    <property type="match status" value="1"/>
</dbReference>
<dbReference type="GO" id="GO:0004359">
    <property type="term" value="F:glutaminase activity"/>
    <property type="evidence" value="ECO:0007669"/>
    <property type="project" value="UniProtKB-EC"/>
</dbReference>
<keyword evidence="6" id="KW-0732">Signal</keyword>
<dbReference type="RefSeq" id="WP_377090392.1">
    <property type="nucleotide sequence ID" value="NZ_JBHSJL010000014.1"/>
</dbReference>
<evidence type="ECO:0000256" key="5">
    <source>
        <dbReference type="HAMAP-Rule" id="MF_00313"/>
    </source>
</evidence>
<comment type="subunit">
    <text evidence="5">Homotetramer.</text>
</comment>
<dbReference type="HAMAP" id="MF_00313">
    <property type="entry name" value="Glutaminase"/>
    <property type="match status" value="1"/>
</dbReference>
<organism evidence="7 8">
    <name type="scientific">Rubritalea tangerina</name>
    <dbReference type="NCBI Taxonomy" id="430798"/>
    <lineage>
        <taxon>Bacteria</taxon>
        <taxon>Pseudomonadati</taxon>
        <taxon>Verrucomicrobiota</taxon>
        <taxon>Verrucomicrobiia</taxon>
        <taxon>Verrucomicrobiales</taxon>
        <taxon>Rubritaleaceae</taxon>
        <taxon>Rubritalea</taxon>
    </lineage>
</organism>
<feature type="chain" id="PRO_5046244015" description="Glutaminase" evidence="6">
    <location>
        <begin position="23"/>
        <end position="334"/>
    </location>
</feature>
<reference evidence="8" key="1">
    <citation type="journal article" date="2019" name="Int. J. Syst. Evol. Microbiol.">
        <title>The Global Catalogue of Microorganisms (GCM) 10K type strain sequencing project: providing services to taxonomists for standard genome sequencing and annotation.</title>
        <authorList>
            <consortium name="The Broad Institute Genomics Platform"/>
            <consortium name="The Broad Institute Genome Sequencing Center for Infectious Disease"/>
            <person name="Wu L."/>
            <person name="Ma J."/>
        </authorList>
    </citation>
    <scope>NUCLEOTIDE SEQUENCE [LARGE SCALE GENOMIC DNA]</scope>
    <source>
        <strain evidence="8">CCUG 57942</strain>
    </source>
</reference>
<comment type="similarity">
    <text evidence="1 5">Belongs to the glutaminase family.</text>
</comment>
<evidence type="ECO:0000313" key="8">
    <source>
        <dbReference type="Proteomes" id="UP001597389"/>
    </source>
</evidence>
<feature type="binding site" evidence="5">
    <location>
        <position position="190"/>
    </location>
    <ligand>
        <name>substrate</name>
    </ligand>
</feature>